<dbReference type="eggNOG" id="arCOG00130">
    <property type="taxonomic scope" value="Archaea"/>
</dbReference>
<dbReference type="PATRIC" id="fig|1230460.4.peg.2013"/>
<feature type="transmembrane region" description="Helical" evidence="8">
    <location>
        <begin position="50"/>
        <end position="70"/>
    </location>
</feature>
<comment type="caution">
    <text evidence="10">The sequence shown here is derived from an EMBL/GenBank/DDBJ whole genome shotgun (WGS) entry which is preliminary data.</text>
</comment>
<evidence type="ECO:0000313" key="10">
    <source>
        <dbReference type="EMBL" id="ELY44692.1"/>
    </source>
</evidence>
<feature type="transmembrane region" description="Helical" evidence="8">
    <location>
        <begin position="174"/>
        <end position="192"/>
    </location>
</feature>
<keyword evidence="4 8" id="KW-0812">Transmembrane</keyword>
<keyword evidence="3" id="KW-1003">Cell membrane</keyword>
<feature type="transmembrane region" description="Helical" evidence="8">
    <location>
        <begin position="300"/>
        <end position="318"/>
    </location>
</feature>
<dbReference type="EMBL" id="AOHX01000038">
    <property type="protein sequence ID" value="ELY44692.1"/>
    <property type="molecule type" value="Genomic_DNA"/>
</dbReference>
<feature type="transmembrane region" description="Helical" evidence="8">
    <location>
        <begin position="12"/>
        <end position="30"/>
    </location>
</feature>
<evidence type="ECO:0000256" key="6">
    <source>
        <dbReference type="ARBA" id="ARBA00023136"/>
    </source>
</evidence>
<dbReference type="Gene3D" id="1.20.1250.20">
    <property type="entry name" value="MFS general substrate transporter like domains"/>
    <property type="match status" value="2"/>
</dbReference>
<comment type="subcellular location">
    <subcellularLocation>
        <location evidence="1">Cell membrane</location>
        <topology evidence="1">Multi-pass membrane protein</topology>
    </subcellularLocation>
</comment>
<dbReference type="PROSITE" id="PS50850">
    <property type="entry name" value="MFS"/>
    <property type="match status" value="1"/>
</dbReference>
<dbReference type="Proteomes" id="UP000011661">
    <property type="component" value="Unassembled WGS sequence"/>
</dbReference>
<dbReference type="STRING" id="1230460.C495_09929"/>
<evidence type="ECO:0000313" key="11">
    <source>
        <dbReference type="Proteomes" id="UP000011661"/>
    </source>
</evidence>
<evidence type="ECO:0000259" key="9">
    <source>
        <dbReference type="PROSITE" id="PS50850"/>
    </source>
</evidence>
<dbReference type="SUPFAM" id="SSF103473">
    <property type="entry name" value="MFS general substrate transporter"/>
    <property type="match status" value="1"/>
</dbReference>
<evidence type="ECO:0000256" key="7">
    <source>
        <dbReference type="SAM" id="MobiDB-lite"/>
    </source>
</evidence>
<evidence type="ECO:0000256" key="4">
    <source>
        <dbReference type="ARBA" id="ARBA00022692"/>
    </source>
</evidence>
<feature type="transmembrane region" description="Helical" evidence="8">
    <location>
        <begin position="82"/>
        <end position="100"/>
    </location>
</feature>
<keyword evidence="6 8" id="KW-0472">Membrane</keyword>
<evidence type="ECO:0000256" key="5">
    <source>
        <dbReference type="ARBA" id="ARBA00022989"/>
    </source>
</evidence>
<feature type="transmembrane region" description="Helical" evidence="8">
    <location>
        <begin position="324"/>
        <end position="346"/>
    </location>
</feature>
<dbReference type="Pfam" id="PF07690">
    <property type="entry name" value="MFS_1"/>
    <property type="match status" value="2"/>
</dbReference>
<dbReference type="PANTHER" id="PTHR23517:SF3">
    <property type="entry name" value="INTEGRAL MEMBRANE TRANSPORT PROTEIN"/>
    <property type="match status" value="1"/>
</dbReference>
<dbReference type="InterPro" id="IPR011701">
    <property type="entry name" value="MFS"/>
</dbReference>
<dbReference type="AlphaFoldDB" id="L9W5Q9"/>
<name>L9W5Q9_9EURY</name>
<organism evidence="10 11">
    <name type="scientific">Natronorubrum sulfidifaciens JCM 14089</name>
    <dbReference type="NCBI Taxonomy" id="1230460"/>
    <lineage>
        <taxon>Archaea</taxon>
        <taxon>Methanobacteriati</taxon>
        <taxon>Methanobacteriota</taxon>
        <taxon>Stenosarchaea group</taxon>
        <taxon>Halobacteria</taxon>
        <taxon>Halobacteriales</taxon>
        <taxon>Natrialbaceae</taxon>
        <taxon>Natronorubrum</taxon>
    </lineage>
</organism>
<dbReference type="CDD" id="cd17325">
    <property type="entry name" value="MFS_MdtG_SLC18_like"/>
    <property type="match status" value="1"/>
</dbReference>
<evidence type="ECO:0000256" key="3">
    <source>
        <dbReference type="ARBA" id="ARBA00022475"/>
    </source>
</evidence>
<dbReference type="InterPro" id="IPR020846">
    <property type="entry name" value="MFS_dom"/>
</dbReference>
<dbReference type="InterPro" id="IPR036259">
    <property type="entry name" value="MFS_trans_sf"/>
</dbReference>
<feature type="transmembrane region" description="Helical" evidence="8">
    <location>
        <begin position="367"/>
        <end position="384"/>
    </location>
</feature>
<keyword evidence="11" id="KW-1185">Reference proteome</keyword>
<dbReference type="OrthoDB" id="117970at2157"/>
<feature type="region of interest" description="Disordered" evidence="7">
    <location>
        <begin position="414"/>
        <end position="434"/>
    </location>
</feature>
<evidence type="ECO:0000256" key="8">
    <source>
        <dbReference type="SAM" id="Phobius"/>
    </source>
</evidence>
<feature type="domain" description="Major facilitator superfamily (MFS) profile" evidence="9">
    <location>
        <begin position="15"/>
        <end position="412"/>
    </location>
</feature>
<proteinExistence type="predicted"/>
<protein>
    <submittedName>
        <fullName evidence="10">Major facilitator superfamily protein</fullName>
    </submittedName>
</protein>
<dbReference type="RefSeq" id="WP_008162434.1">
    <property type="nucleotide sequence ID" value="NZ_AOHX01000038.1"/>
</dbReference>
<dbReference type="GO" id="GO:0005886">
    <property type="term" value="C:plasma membrane"/>
    <property type="evidence" value="ECO:0007669"/>
    <property type="project" value="UniProtKB-SubCell"/>
</dbReference>
<dbReference type="InterPro" id="IPR050171">
    <property type="entry name" value="MFS_Transporters"/>
</dbReference>
<keyword evidence="2" id="KW-0813">Transport</keyword>
<accession>L9W5Q9</accession>
<gene>
    <name evidence="10" type="ORF">C495_09929</name>
</gene>
<feature type="transmembrane region" description="Helical" evidence="8">
    <location>
        <begin position="390"/>
        <end position="408"/>
    </location>
</feature>
<reference evidence="10 11" key="1">
    <citation type="journal article" date="2014" name="PLoS Genet.">
        <title>Phylogenetically driven sequencing of extremely halophilic archaea reveals strategies for static and dynamic osmo-response.</title>
        <authorList>
            <person name="Becker E.A."/>
            <person name="Seitzer P.M."/>
            <person name="Tritt A."/>
            <person name="Larsen D."/>
            <person name="Krusor M."/>
            <person name="Yao A.I."/>
            <person name="Wu D."/>
            <person name="Madern D."/>
            <person name="Eisen J.A."/>
            <person name="Darling A.E."/>
            <person name="Facciotti M.T."/>
        </authorList>
    </citation>
    <scope>NUCLEOTIDE SEQUENCE [LARGE SCALE GENOMIC DNA]</scope>
    <source>
        <strain evidence="10 11">JCM 14089</strain>
    </source>
</reference>
<dbReference type="GO" id="GO:0022857">
    <property type="term" value="F:transmembrane transporter activity"/>
    <property type="evidence" value="ECO:0007669"/>
    <property type="project" value="InterPro"/>
</dbReference>
<dbReference type="PANTHER" id="PTHR23517">
    <property type="entry name" value="RESISTANCE PROTEIN MDTM, PUTATIVE-RELATED-RELATED"/>
    <property type="match status" value="1"/>
</dbReference>
<keyword evidence="5 8" id="KW-1133">Transmembrane helix</keyword>
<evidence type="ECO:0000256" key="2">
    <source>
        <dbReference type="ARBA" id="ARBA00022448"/>
    </source>
</evidence>
<evidence type="ECO:0000256" key="1">
    <source>
        <dbReference type="ARBA" id="ARBA00004651"/>
    </source>
</evidence>
<feature type="transmembrane region" description="Helical" evidence="8">
    <location>
        <begin position="147"/>
        <end position="168"/>
    </location>
</feature>
<sequence length="434" mass="46242">MSGEFTQGIKRNWRQFALQVLTVFAVGLTMGSQRNVVPIMGEETFGVESLLVIGSFVVSFGIVKAVLNLYSGKWADTYGRKPILIAGWVAAIPIPFILIYAPSWSWIAVGNVLLGVNQGVAWSMSMISKIELAGPGERGLAAGIDEAFGYTGVAAGAWLTGVIAAQYSLRPEPFYFLAAVIIVAILIAVVLIEETLPYAEAEAKAAADAEPDGGTRAADLSFTEIVKRATYKDRTLFTAAQAGHVENFVDTLVWIAFPIFLVSQGLNVAQVGVVVGVHSAAYFLQVYTGRLGDRVGRKPPIVAGFFLAGAGVLGMVLVEGYALWILFSALSGVGMALHYPNLIAVASDAAHPLWRSTGLGVYRLWRDLGYAVGAVLIGLSVDLISIDAAFYATAIAMFLSGGLVVVWMEETHPELGTHEPPSVDLEAENTPTEN</sequence>